<reference evidence="1 2" key="1">
    <citation type="submission" date="2013-02" db="EMBL/GenBank/DDBJ databases">
        <title>The Genome Sequence of Acinetobacter gerneri CIP 107464.</title>
        <authorList>
            <consortium name="The Broad Institute Genome Sequencing Platform"/>
            <consortium name="The Broad Institute Genome Sequencing Center for Infectious Disease"/>
            <person name="Cerqueira G."/>
            <person name="Feldgarden M."/>
            <person name="Courvalin P."/>
            <person name="Perichon B."/>
            <person name="Grillot-Courvalin C."/>
            <person name="Clermont D."/>
            <person name="Rocha E."/>
            <person name="Yoon E.-J."/>
            <person name="Nemec A."/>
            <person name="Walker B."/>
            <person name="Young S.K."/>
            <person name="Zeng Q."/>
            <person name="Gargeya S."/>
            <person name="Fitzgerald M."/>
            <person name="Haas B."/>
            <person name="Abouelleil A."/>
            <person name="Alvarado L."/>
            <person name="Arachchi H.M."/>
            <person name="Berlin A.M."/>
            <person name="Chapman S.B."/>
            <person name="Dewar J."/>
            <person name="Goldberg J."/>
            <person name="Griggs A."/>
            <person name="Gujja S."/>
            <person name="Hansen M."/>
            <person name="Howarth C."/>
            <person name="Imamovic A."/>
            <person name="Larimer J."/>
            <person name="McCowan C."/>
            <person name="Murphy C."/>
            <person name="Neiman D."/>
            <person name="Pearson M."/>
            <person name="Priest M."/>
            <person name="Roberts A."/>
            <person name="Saif S."/>
            <person name="Shea T."/>
            <person name="Sisk P."/>
            <person name="Sykes S."/>
            <person name="Wortman J."/>
            <person name="Nusbaum C."/>
            <person name="Birren B."/>
        </authorList>
    </citation>
    <scope>NUCLEOTIDE SEQUENCE [LARGE SCALE GENOMIC DNA]</scope>
    <source>
        <strain evidence="1 2">CIP 107464</strain>
    </source>
</reference>
<dbReference type="AlphaFoldDB" id="N8Y9L0"/>
<dbReference type="HOGENOM" id="CLU_090898_0_0_6"/>
<accession>N8Y9L0</accession>
<dbReference type="Proteomes" id="UP000013117">
    <property type="component" value="Unassembled WGS sequence"/>
</dbReference>
<name>N8Y9L0_9GAMM</name>
<organism evidence="1 2">
    <name type="scientific">Acinetobacter gerneri DSM 14967 = CIP 107464 = MTCC 9824</name>
    <dbReference type="NCBI Taxonomy" id="1120926"/>
    <lineage>
        <taxon>Bacteria</taxon>
        <taxon>Pseudomonadati</taxon>
        <taxon>Pseudomonadota</taxon>
        <taxon>Gammaproteobacteria</taxon>
        <taxon>Moraxellales</taxon>
        <taxon>Moraxellaceae</taxon>
        <taxon>Acinetobacter</taxon>
    </lineage>
</organism>
<sequence length="277" mass="32398">MDKKAKNILFKHFWKNGWISDDERSTSSEDFQYAQAHGLMFEPVSISHDECIQSILKLTQEIPYEQVIKAFLSSLSRRRLDWRSGLASYFIAKQLYQHHYSVALSGQSYDQNGNVMHQSFTCGICRDLKYGMIGHEKYQDADLNVLNFERIKWGGVRHGELLYTWFDLKQFSSEDIAEPNAEDILIFKNILNVIAQSKPDDYPSTLEKNLNDVIKSSKDERQILLEIMACIDLLKPQSYDRPSRGKNDWVFVEYWRGEDKYNQQVVDQLFGKYLNGH</sequence>
<dbReference type="GeneID" id="84209688"/>
<dbReference type="EMBL" id="APPN01000069">
    <property type="protein sequence ID" value="ENV33336.1"/>
    <property type="molecule type" value="Genomic_DNA"/>
</dbReference>
<proteinExistence type="predicted"/>
<gene>
    <name evidence="1" type="ORF">F960_02363</name>
</gene>
<evidence type="ECO:0000313" key="2">
    <source>
        <dbReference type="Proteomes" id="UP000013117"/>
    </source>
</evidence>
<comment type="caution">
    <text evidence="1">The sequence shown here is derived from an EMBL/GenBank/DDBJ whole genome shotgun (WGS) entry which is preliminary data.</text>
</comment>
<keyword evidence="2" id="KW-1185">Reference proteome</keyword>
<dbReference type="PATRIC" id="fig|1120926.3.peg.2282"/>
<dbReference type="RefSeq" id="WP_004863704.1">
    <property type="nucleotide sequence ID" value="NZ_ASYY01000001.1"/>
</dbReference>
<evidence type="ECO:0000313" key="1">
    <source>
        <dbReference type="EMBL" id="ENV33336.1"/>
    </source>
</evidence>
<protein>
    <submittedName>
        <fullName evidence="1">Uncharacterized protein</fullName>
    </submittedName>
</protein>
<dbReference type="STRING" id="202952.GCA_000747725_04111"/>
<dbReference type="OrthoDB" id="2730767at2"/>
<dbReference type="eggNOG" id="ENOG502Z8FV">
    <property type="taxonomic scope" value="Bacteria"/>
</dbReference>